<proteinExistence type="predicted"/>
<dbReference type="AlphaFoldDB" id="A0A4V3UXV4"/>
<dbReference type="RefSeq" id="WP_136337093.1">
    <property type="nucleotide sequence ID" value="NZ_QXMP01000002.1"/>
</dbReference>
<dbReference type="EMBL" id="SSMC01000004">
    <property type="protein sequence ID" value="THD65810.1"/>
    <property type="molecule type" value="Genomic_DNA"/>
</dbReference>
<evidence type="ECO:0000313" key="1">
    <source>
        <dbReference type="EMBL" id="THD65810.1"/>
    </source>
</evidence>
<keyword evidence="2" id="KW-1185">Reference proteome</keyword>
<organism evidence="1 2">
    <name type="scientific">Robertkochia marina</name>
    <dbReference type="NCBI Taxonomy" id="1227945"/>
    <lineage>
        <taxon>Bacteria</taxon>
        <taxon>Pseudomonadati</taxon>
        <taxon>Bacteroidota</taxon>
        <taxon>Flavobacteriia</taxon>
        <taxon>Flavobacteriales</taxon>
        <taxon>Flavobacteriaceae</taxon>
        <taxon>Robertkochia</taxon>
    </lineage>
</organism>
<reference evidence="1 2" key="1">
    <citation type="submission" date="2019-04" db="EMBL/GenBank/DDBJ databases">
        <title>Draft genome sequence of Robertkochia marina CC-AMO-30D.</title>
        <authorList>
            <person name="Hameed A."/>
            <person name="Lin S.-Y."/>
            <person name="Shahina M."/>
            <person name="Lai W.-A."/>
            <person name="Young C.-C."/>
        </authorList>
    </citation>
    <scope>NUCLEOTIDE SEQUENCE [LARGE SCALE GENOMIC DNA]</scope>
    <source>
        <strain evidence="1 2">CC-AMO-30D</strain>
    </source>
</reference>
<gene>
    <name evidence="1" type="ORF">E7Z59_14595</name>
</gene>
<name>A0A4V3UXV4_9FLAO</name>
<dbReference type="Proteomes" id="UP000305939">
    <property type="component" value="Unassembled WGS sequence"/>
</dbReference>
<comment type="caution">
    <text evidence="1">The sequence shown here is derived from an EMBL/GenBank/DDBJ whole genome shotgun (WGS) entry which is preliminary data.</text>
</comment>
<accession>A0A4V3UXV4</accession>
<dbReference type="OrthoDB" id="1360666at2"/>
<sequence length="143" mass="16287">MNLIRAALGELTDLELAYFATFTAVKLAPETQDKIKLYLKERKLDKSKIRTLIVMNESAKDFQNETECCPRCRAEKLTSHGEISANTQWLSYEDIMNKQQPALRNQLSTSDRTCKVCSYPERKGKLPKPSVPGIRVFTSSLRS</sequence>
<evidence type="ECO:0000313" key="2">
    <source>
        <dbReference type="Proteomes" id="UP000305939"/>
    </source>
</evidence>
<protein>
    <submittedName>
        <fullName evidence="1">Uncharacterized protein</fullName>
    </submittedName>
</protein>